<dbReference type="GeneID" id="27898319"/>
<keyword evidence="4" id="KW-1185">Reference proteome</keyword>
<feature type="region of interest" description="Disordered" evidence="1">
    <location>
        <begin position="1"/>
        <end position="109"/>
    </location>
</feature>
<feature type="compositionally biased region" description="Basic and acidic residues" evidence="1">
    <location>
        <begin position="40"/>
        <end position="55"/>
    </location>
</feature>
<name>M3D882_SPHMS</name>
<organism evidence="3 4">
    <name type="scientific">Sphaerulina musiva (strain SO2202)</name>
    <name type="common">Poplar stem canker fungus</name>
    <name type="synonym">Septoria musiva</name>
    <dbReference type="NCBI Taxonomy" id="692275"/>
    <lineage>
        <taxon>Eukaryota</taxon>
        <taxon>Fungi</taxon>
        <taxon>Dikarya</taxon>
        <taxon>Ascomycota</taxon>
        <taxon>Pezizomycotina</taxon>
        <taxon>Dothideomycetes</taxon>
        <taxon>Dothideomycetidae</taxon>
        <taxon>Mycosphaerellales</taxon>
        <taxon>Mycosphaerellaceae</taxon>
        <taxon>Sphaerulina</taxon>
    </lineage>
</organism>
<dbReference type="Proteomes" id="UP000016931">
    <property type="component" value="Unassembled WGS sequence"/>
</dbReference>
<protein>
    <recommendedName>
        <fullName evidence="2">MJ1316 RNA cyclic group end recognition domain-containing protein</fullName>
    </recommendedName>
</protein>
<feature type="domain" description="MJ1316 RNA cyclic group end recognition" evidence="2">
    <location>
        <begin position="230"/>
        <end position="304"/>
    </location>
</feature>
<reference evidence="3 4" key="1">
    <citation type="journal article" date="2012" name="PLoS Pathog.">
        <title>Diverse lifestyles and strategies of plant pathogenesis encoded in the genomes of eighteen Dothideomycetes fungi.</title>
        <authorList>
            <person name="Ohm R.A."/>
            <person name="Feau N."/>
            <person name="Henrissat B."/>
            <person name="Schoch C.L."/>
            <person name="Horwitz B.A."/>
            <person name="Barry K.W."/>
            <person name="Condon B.J."/>
            <person name="Copeland A.C."/>
            <person name="Dhillon B."/>
            <person name="Glaser F."/>
            <person name="Hesse C.N."/>
            <person name="Kosti I."/>
            <person name="LaButti K."/>
            <person name="Lindquist E.A."/>
            <person name="Lucas S."/>
            <person name="Salamov A.A."/>
            <person name="Bradshaw R.E."/>
            <person name="Ciuffetti L."/>
            <person name="Hamelin R.C."/>
            <person name="Kema G.H.J."/>
            <person name="Lawrence C."/>
            <person name="Scott J.A."/>
            <person name="Spatafora J.W."/>
            <person name="Turgeon B.G."/>
            <person name="de Wit P.J.G.M."/>
            <person name="Zhong S."/>
            <person name="Goodwin S.B."/>
            <person name="Grigoriev I.V."/>
        </authorList>
    </citation>
    <scope>NUCLEOTIDE SEQUENCE [LARGE SCALE GENOMIC DNA]</scope>
    <source>
        <strain evidence="3 4">SO2202</strain>
    </source>
</reference>
<proteinExistence type="predicted"/>
<dbReference type="eggNOG" id="KOG2245">
    <property type="taxonomic scope" value="Eukaryota"/>
</dbReference>
<dbReference type="Pfam" id="PF04457">
    <property type="entry name" value="MJ1316"/>
    <property type="match status" value="1"/>
</dbReference>
<feature type="compositionally biased region" description="Low complexity" evidence="1">
    <location>
        <begin position="146"/>
        <end position="158"/>
    </location>
</feature>
<feature type="compositionally biased region" description="Low complexity" evidence="1">
    <location>
        <begin position="181"/>
        <end position="216"/>
    </location>
</feature>
<dbReference type="RefSeq" id="XP_016762471.1">
    <property type="nucleotide sequence ID" value="XM_016901182.1"/>
</dbReference>
<evidence type="ECO:0000313" key="4">
    <source>
        <dbReference type="Proteomes" id="UP000016931"/>
    </source>
</evidence>
<sequence length="320" mass="34248">MTDPLKQPAAEGWSVDYTNKSSDTPSGNPEMSITPNKPNGSDRSDNCAEESERVGHLSNETKSPLVIEKAPDMAAGTGESGGPEQSQAGLEHGAREQKDSEEEVNVTPKANFAELLRQVVEKLLGAPPPPSIAAGPSTAKTMTVGPSTATTTSSPTAADAGPLMAKMMTAGSLLAKTITGSRAAGPSTARTTTSSAPAGPSSTSRTTTKATKARPAFTEVPSDASQHFGTAAQAMERFKHDPLHAANEYEVGYEDPSVPNSVIWKRLDQWPEHTDEEDFIPENRIRQIRFFAHGCDEAWIVWYRGPRVDETDRTDQESKL</sequence>
<dbReference type="AlphaFoldDB" id="M3D882"/>
<feature type="compositionally biased region" description="Polar residues" evidence="1">
    <location>
        <begin position="16"/>
        <end position="39"/>
    </location>
</feature>
<accession>M3D882</accession>
<dbReference type="HOGENOM" id="CLU_869242_0_0_1"/>
<feature type="region of interest" description="Disordered" evidence="1">
    <location>
        <begin position="125"/>
        <end position="160"/>
    </location>
</feature>
<evidence type="ECO:0000256" key="1">
    <source>
        <dbReference type="SAM" id="MobiDB-lite"/>
    </source>
</evidence>
<gene>
    <name evidence="3" type="ORF">SEPMUDRAFT_115626</name>
</gene>
<evidence type="ECO:0000259" key="2">
    <source>
        <dbReference type="Pfam" id="PF04457"/>
    </source>
</evidence>
<feature type="region of interest" description="Disordered" evidence="1">
    <location>
        <begin position="180"/>
        <end position="220"/>
    </location>
</feature>
<dbReference type="STRING" id="692275.M3D882"/>
<dbReference type="InterPro" id="IPR040459">
    <property type="entry name" value="MJ1316"/>
</dbReference>
<dbReference type="EMBL" id="KB456262">
    <property type="protein sequence ID" value="EMF14350.1"/>
    <property type="molecule type" value="Genomic_DNA"/>
</dbReference>
<dbReference type="OrthoDB" id="337581at2759"/>
<evidence type="ECO:0000313" key="3">
    <source>
        <dbReference type="EMBL" id="EMF14350.1"/>
    </source>
</evidence>